<dbReference type="PROSITE" id="PS50833">
    <property type="entry name" value="BRIX"/>
    <property type="match status" value="1"/>
</dbReference>
<feature type="compositionally biased region" description="Acidic residues" evidence="3">
    <location>
        <begin position="1438"/>
        <end position="1492"/>
    </location>
</feature>
<dbReference type="InterPro" id="IPR020845">
    <property type="entry name" value="AMP-binding_CS"/>
</dbReference>
<dbReference type="InterPro" id="IPR020806">
    <property type="entry name" value="PKS_PP-bd"/>
</dbReference>
<feature type="region of interest" description="Disordered" evidence="3">
    <location>
        <begin position="1393"/>
        <end position="1505"/>
    </location>
</feature>
<evidence type="ECO:0000259" key="5">
    <source>
        <dbReference type="PROSITE" id="PS50833"/>
    </source>
</evidence>
<protein>
    <recommendedName>
        <fullName evidence="8">Carrier domain-containing protein</fullName>
    </recommendedName>
</protein>
<comment type="caution">
    <text evidence="6">The sequence shown here is derived from an EMBL/GenBank/DDBJ whole genome shotgun (WGS) entry which is preliminary data.</text>
</comment>
<dbReference type="InterPro" id="IPR036736">
    <property type="entry name" value="ACP-like_sf"/>
</dbReference>
<evidence type="ECO:0000256" key="3">
    <source>
        <dbReference type="SAM" id="MobiDB-lite"/>
    </source>
</evidence>
<dbReference type="InterPro" id="IPR021848">
    <property type="entry name" value="HODM_asu-like"/>
</dbReference>
<dbReference type="SMART" id="SM00879">
    <property type="entry name" value="Brix"/>
    <property type="match status" value="1"/>
</dbReference>
<accession>A0A550BYF7</accession>
<dbReference type="SUPFAM" id="SSF51735">
    <property type="entry name" value="NAD(P)-binding Rossmann-fold domains"/>
    <property type="match status" value="1"/>
</dbReference>
<dbReference type="InterPro" id="IPR045112">
    <property type="entry name" value="PPAN-like"/>
</dbReference>
<feature type="compositionally biased region" description="Polar residues" evidence="3">
    <location>
        <begin position="998"/>
        <end position="1007"/>
    </location>
</feature>
<reference evidence="6 7" key="1">
    <citation type="journal article" date="2019" name="New Phytol.">
        <title>Comparative genomics reveals unique wood-decay strategies and fruiting body development in the Schizophyllaceae.</title>
        <authorList>
            <person name="Almasi E."/>
            <person name="Sahu N."/>
            <person name="Krizsan K."/>
            <person name="Balint B."/>
            <person name="Kovacs G.M."/>
            <person name="Kiss B."/>
            <person name="Cseklye J."/>
            <person name="Drula E."/>
            <person name="Henrissat B."/>
            <person name="Nagy I."/>
            <person name="Chovatia M."/>
            <person name="Adam C."/>
            <person name="LaButti K."/>
            <person name="Lipzen A."/>
            <person name="Riley R."/>
            <person name="Grigoriev I.V."/>
            <person name="Nagy L.G."/>
        </authorList>
    </citation>
    <scope>NUCLEOTIDE SEQUENCE [LARGE SCALE GENOMIC DNA]</scope>
    <source>
        <strain evidence="6 7">NL-1724</strain>
    </source>
</reference>
<dbReference type="Proteomes" id="UP000320762">
    <property type="component" value="Unassembled WGS sequence"/>
</dbReference>
<dbReference type="Pfam" id="PF04427">
    <property type="entry name" value="Brix"/>
    <property type="match status" value="1"/>
</dbReference>
<dbReference type="PROSITE" id="PS00455">
    <property type="entry name" value="AMP_BINDING"/>
    <property type="match status" value="1"/>
</dbReference>
<feature type="domain" description="Carrier" evidence="4">
    <location>
        <begin position="545"/>
        <end position="623"/>
    </location>
</feature>
<evidence type="ECO:0008006" key="8">
    <source>
        <dbReference type="Google" id="ProtNLM"/>
    </source>
</evidence>
<feature type="region of interest" description="Disordered" evidence="3">
    <location>
        <begin position="998"/>
        <end position="1030"/>
    </location>
</feature>
<dbReference type="Pfam" id="PF00550">
    <property type="entry name" value="PP-binding"/>
    <property type="match status" value="1"/>
</dbReference>
<gene>
    <name evidence="6" type="ORF">BD626DRAFT_551013</name>
</gene>
<dbReference type="InterPro" id="IPR042099">
    <property type="entry name" value="ANL_N_sf"/>
</dbReference>
<dbReference type="STRING" id="97359.A0A550BYF7"/>
<dbReference type="Pfam" id="PF00501">
    <property type="entry name" value="AMP-binding"/>
    <property type="match status" value="1"/>
</dbReference>
<dbReference type="OrthoDB" id="429813at2759"/>
<organism evidence="6 7">
    <name type="scientific">Schizophyllum amplum</name>
    <dbReference type="NCBI Taxonomy" id="97359"/>
    <lineage>
        <taxon>Eukaryota</taxon>
        <taxon>Fungi</taxon>
        <taxon>Dikarya</taxon>
        <taxon>Basidiomycota</taxon>
        <taxon>Agaricomycotina</taxon>
        <taxon>Agaricomycetes</taxon>
        <taxon>Agaricomycetidae</taxon>
        <taxon>Agaricales</taxon>
        <taxon>Schizophyllaceae</taxon>
        <taxon>Schizophyllum</taxon>
    </lineage>
</organism>
<feature type="domain" description="Brix" evidence="5">
    <location>
        <begin position="1091"/>
        <end position="1376"/>
    </location>
</feature>
<dbReference type="InterPro" id="IPR007109">
    <property type="entry name" value="Brix"/>
</dbReference>
<proteinExistence type="predicted"/>
<dbReference type="InterPro" id="IPR013120">
    <property type="entry name" value="FAR_NAD-bd"/>
</dbReference>
<dbReference type="InterPro" id="IPR009081">
    <property type="entry name" value="PP-bd_ACP"/>
</dbReference>
<keyword evidence="1" id="KW-0596">Phosphopantetheine</keyword>
<dbReference type="SMART" id="SM00823">
    <property type="entry name" value="PKS_PP"/>
    <property type="match status" value="1"/>
</dbReference>
<dbReference type="InterPro" id="IPR036291">
    <property type="entry name" value="NAD(P)-bd_dom_sf"/>
</dbReference>
<dbReference type="GO" id="GO:0031177">
    <property type="term" value="F:phosphopantetheine binding"/>
    <property type="evidence" value="ECO:0007669"/>
    <property type="project" value="InterPro"/>
</dbReference>
<evidence type="ECO:0000256" key="2">
    <source>
        <dbReference type="ARBA" id="ARBA00022553"/>
    </source>
</evidence>
<dbReference type="PANTHER" id="PTHR12661">
    <property type="entry name" value="PETER PAN-RELATED"/>
    <property type="match status" value="1"/>
</dbReference>
<evidence type="ECO:0000313" key="6">
    <source>
        <dbReference type="EMBL" id="TRM57591.1"/>
    </source>
</evidence>
<feature type="compositionally biased region" description="Basic and acidic residues" evidence="3">
    <location>
        <begin position="1393"/>
        <end position="1429"/>
    </location>
</feature>
<evidence type="ECO:0000256" key="1">
    <source>
        <dbReference type="ARBA" id="ARBA00022450"/>
    </source>
</evidence>
<dbReference type="Pfam" id="PF07993">
    <property type="entry name" value="NAD_binding_4"/>
    <property type="match status" value="1"/>
</dbReference>
<sequence>MTSIEYHCRSLTELLEKRARETPDRVAIYTGEANDDPSKLLQPLTYGEVSKAVDRLAWHYAAIPGFMPEPAADGIPPPRSAIDESFLEIALAKLGMTALLLSVNNSVQAVAHLTKLTKATHLIYGPRFVDEAHEAQRILREQDIDIGIIPDQRFPLWGEAGAAAAPSKPYQARLTPDQERTRPGVLLHSSGSTGFPKPVYITHYGLVANIALNQNKPAFSTLPVFHGYGHFAIFRCFYSCQPITLFPPHLPLTSGNIVRVLAASPPVKQCFAVPYVIKLLGETVEGIDALASFDVVSYAGAALPDDLGDRLTKANVNLLSIYGTTETGSLMNSQRDFINDKLWNWVRPLPSSKDFLVFETRGDNTFELVVRDGYPPKIETNRPDGSYATKDLFLQNPQRAGLYKYVGRLDDTLVQTLGEKTNPVPIELAIRGNSPLVREAIVFGAGRPQTGCLIVPSDMAKDMPRAELLEKIWPVIEMANEAAPTHSRLLPEMIEVLPYGTEIPVATKMSILRPACYAKFKDIIDKVYDRFEQGNQAEKLRLTGSELEQFVFDTIAKTVGTTKAGSLTRDIDLFAFGVDSLQGTRIRNTLQKSLDLGEQVLGQNVVYEFPSVTKLAEHIESLLSGAGAATSEAAAHDVMLKMVDKWAAQLMAKKAEGTAAKDSQVVIFAAVQKVVCLSRAKSHDDSLARVQDSLRQRKLSLSSEQAAKVVSYAADTNAADLGLSKPEYDALVAEVTSVIHNAWPVNFNLSIGSYDVHVGGVLHLLNVALASAHGADFFFSSSISCRQAGREERVLEDFSNSPATAVGTGYARSKWVVEKLCQRAAERGVRVGVLRIGQMVGDTECGVWNETEAWPLMFKGAQTVGALPRTGESVYWLPVDFAGRSIAEIVHRADAAQSVVYHIVDPLPTSWDDDILGGLRDAGVKFDASDLCRQPFFRSRYQNASGKPPMVFVTEQTGKIAPSIANAPPTSRDLVVKCRSPKSRSARILTPSQLSNAASEGYTQFPSSDPRGIEETSRFVEREGPAAGEDELPKRRAHVEADGELGDFPWSTGQPPELVEGGGVWSTGQDMTRTHLKGAGAQAAGAAEGVPKSFVIKHGQVGTALNTLVRDLRKVMEPNTASRLKERNRNKLKDYFTIAPALHVTHLLAFTLTPVAPSLRIVRLPAGPTLSFRIERYSLMKDILAASRHARSIGMEYLSPPLLVLASFPQPGPDVPPHLPLIMKAFQSVFPGLSPKTLRLSSARRVVLIAYNAERGTLDFRHYVISVKPQGVSRRVRKILDGTAGKAHSSDFLDLGNERDVADFLLRKRGEAGPDGGYESASSAESVAGDDADAVDLAEDYVGRNNKKGQRRAVRLDELGPRMELRLVKITEGLPGKEGGVIYHEFVKKTKKETVAQKAAHAEKERVRKERREAQERNVARKKGEEAAKKGKGKSTAGEEDEDMEDAGEDEDMEADEDDVDAWKDDGDEDWDDEEEISEGEDSEPEEAEQSSEDERPPPKKAKLPTIKKLEPDWWLELESTYRTRIAQRQALHVVHGRTILDSRPGSEAACAELMQMVLQWLAVRYPSCFALDPYKLVFTNRILDKEVCLKGVEGEQALLVLLNHVPEDFCITLEDEKTGLYYFRAGVVCSSVGWNAGQKLGKALHEIHEPVPHYKERMQMSMDRCVRVSAVE</sequence>
<dbReference type="Gene3D" id="3.40.50.720">
    <property type="entry name" value="NAD(P)-binding Rossmann-like Domain"/>
    <property type="match status" value="1"/>
</dbReference>
<dbReference type="PROSITE" id="PS50075">
    <property type="entry name" value="CARRIER"/>
    <property type="match status" value="1"/>
</dbReference>
<keyword evidence="7" id="KW-1185">Reference proteome</keyword>
<dbReference type="InterPro" id="IPR006162">
    <property type="entry name" value="Ppantetheine_attach_site"/>
</dbReference>
<dbReference type="PROSITE" id="PS00012">
    <property type="entry name" value="PHOSPHOPANTETHEINE"/>
    <property type="match status" value="1"/>
</dbReference>
<dbReference type="GO" id="GO:0000027">
    <property type="term" value="P:ribosomal large subunit assembly"/>
    <property type="evidence" value="ECO:0007669"/>
    <property type="project" value="TreeGrafter"/>
</dbReference>
<dbReference type="Gene3D" id="3.40.50.12780">
    <property type="entry name" value="N-terminal domain of ligase-like"/>
    <property type="match status" value="1"/>
</dbReference>
<evidence type="ECO:0000313" key="7">
    <source>
        <dbReference type="Proteomes" id="UP000320762"/>
    </source>
</evidence>
<feature type="compositionally biased region" description="Basic and acidic residues" evidence="3">
    <location>
        <begin position="1011"/>
        <end position="1024"/>
    </location>
</feature>
<dbReference type="Gene3D" id="1.10.1200.10">
    <property type="entry name" value="ACP-like"/>
    <property type="match status" value="1"/>
</dbReference>
<keyword evidence="2" id="KW-0597">Phosphoprotein</keyword>
<dbReference type="GO" id="GO:0019843">
    <property type="term" value="F:rRNA binding"/>
    <property type="evidence" value="ECO:0007669"/>
    <property type="project" value="InterPro"/>
</dbReference>
<dbReference type="PANTHER" id="PTHR12661:SF5">
    <property type="entry name" value="SUPPRESSOR OF SWI4 1 HOMOLOG"/>
    <property type="match status" value="1"/>
</dbReference>
<dbReference type="Pfam" id="PF23562">
    <property type="entry name" value="AMP-binding_C_3"/>
    <property type="match status" value="1"/>
</dbReference>
<dbReference type="SUPFAM" id="SSF56801">
    <property type="entry name" value="Acetyl-CoA synthetase-like"/>
    <property type="match status" value="1"/>
</dbReference>
<dbReference type="SUPFAM" id="SSF47336">
    <property type="entry name" value="ACP-like"/>
    <property type="match status" value="1"/>
</dbReference>
<dbReference type="InterPro" id="IPR000873">
    <property type="entry name" value="AMP-dep_synth/lig_dom"/>
</dbReference>
<dbReference type="EMBL" id="VDMD01000045">
    <property type="protein sequence ID" value="TRM57591.1"/>
    <property type="molecule type" value="Genomic_DNA"/>
</dbReference>
<name>A0A550BYF7_9AGAR</name>
<evidence type="ECO:0000259" key="4">
    <source>
        <dbReference type="PROSITE" id="PS50075"/>
    </source>
</evidence>
<dbReference type="Pfam" id="PF11927">
    <property type="entry name" value="HODM_asu-like"/>
    <property type="match status" value="1"/>
</dbReference>
<dbReference type="GO" id="GO:0030687">
    <property type="term" value="C:preribosome, large subunit precursor"/>
    <property type="evidence" value="ECO:0007669"/>
    <property type="project" value="TreeGrafter"/>
</dbReference>
<dbReference type="GO" id="GO:0006364">
    <property type="term" value="P:rRNA processing"/>
    <property type="evidence" value="ECO:0007669"/>
    <property type="project" value="InterPro"/>
</dbReference>